<keyword evidence="1" id="KW-0472">Membrane</keyword>
<dbReference type="Proteomes" id="UP000031449">
    <property type="component" value="Chromosome"/>
</dbReference>
<name>A0A0B5ATZ3_9BACL</name>
<proteinExistence type="predicted"/>
<evidence type="ECO:0000256" key="1">
    <source>
        <dbReference type="SAM" id="Phobius"/>
    </source>
</evidence>
<keyword evidence="3" id="KW-1185">Reference proteome</keyword>
<dbReference type="BioCyc" id="JESP1508404:G14D9-12156-MONOMER"/>
<dbReference type="EMBL" id="CP009416">
    <property type="protein sequence ID" value="AJD92192.1"/>
    <property type="molecule type" value="Genomic_DNA"/>
</dbReference>
<reference evidence="2 3" key="1">
    <citation type="submission" date="2014-08" db="EMBL/GenBank/DDBJ databases">
        <title>Complete genome of a marine bacteria Jeotgalibacillus malaysiensis.</title>
        <authorList>
            <person name="Yaakop A.S."/>
            <person name="Chan K.-G."/>
            <person name="Goh K.M."/>
        </authorList>
    </citation>
    <scope>NUCLEOTIDE SEQUENCE [LARGE SCALE GENOMIC DNA]</scope>
    <source>
        <strain evidence="2 3">D5</strain>
    </source>
</reference>
<protein>
    <recommendedName>
        <fullName evidence="4">SH3b domain-containing protein</fullName>
    </recommendedName>
</protein>
<dbReference type="AlphaFoldDB" id="A0A0B5ATZ3"/>
<dbReference type="HOGENOM" id="CLU_679305_0_0_9"/>
<gene>
    <name evidence="2" type="ORF">JMA_28750</name>
</gene>
<keyword evidence="1" id="KW-1133">Transmembrane helix</keyword>
<dbReference type="KEGG" id="jeo:JMA_28750"/>
<evidence type="ECO:0000313" key="2">
    <source>
        <dbReference type="EMBL" id="AJD92192.1"/>
    </source>
</evidence>
<evidence type="ECO:0008006" key="4">
    <source>
        <dbReference type="Google" id="ProtNLM"/>
    </source>
</evidence>
<dbReference type="OrthoDB" id="1665149at2"/>
<sequence length="427" mass="47780">MKLLKSIIFVVMFIFLGFSITVIPLQMKVAEAFEVDYVNLAYVTNEKNVQSMFDPKSVSFKGSEFETARITTLYSSVWSSKKSVVKIPKGEIFTADEKLNGFYKTTYGGKTGWILISHSKDHIPGPKAEVFGTKKVETTRETMLYSSVMSSKKNVVRIPKGEFITTDTKHNGFYKAFYGGKSGWVIVSHTKDHVPGPAPLVESFKAKQFEAHQNTTLYSDVSFSKKSILKVPRGAVFSSINKHNGFYKTTYKGQTGWILITHSKDHVPPPKPADFISKADSIELVTGPTFEYESRKIFEHKPENGMDFITSYMVEASMPLKNDYLFVIGEYDSNKMSSMTFVMSRYNKHKSVQPKGMEALELGLSGFFGTGTPETAELTKLVKDNMVYSKDKLIDISIAGKKGYLVVTSSSIEVIFDYDGSLPEIGL</sequence>
<accession>A0A0B5ATZ3</accession>
<keyword evidence="1" id="KW-0812">Transmembrane</keyword>
<organism evidence="2 3">
    <name type="scientific">Jeotgalibacillus malaysiensis</name>
    <dbReference type="NCBI Taxonomy" id="1508404"/>
    <lineage>
        <taxon>Bacteria</taxon>
        <taxon>Bacillati</taxon>
        <taxon>Bacillota</taxon>
        <taxon>Bacilli</taxon>
        <taxon>Bacillales</taxon>
        <taxon>Caryophanaceae</taxon>
        <taxon>Jeotgalibacillus</taxon>
    </lineage>
</organism>
<dbReference type="Gene3D" id="2.30.30.40">
    <property type="entry name" value="SH3 Domains"/>
    <property type="match status" value="2"/>
</dbReference>
<evidence type="ECO:0000313" key="3">
    <source>
        <dbReference type="Proteomes" id="UP000031449"/>
    </source>
</evidence>
<feature type="transmembrane region" description="Helical" evidence="1">
    <location>
        <begin position="7"/>
        <end position="27"/>
    </location>
</feature>